<keyword evidence="4 5" id="KW-0472">Membrane</keyword>
<dbReference type="PANTHER" id="PTHR16950">
    <property type="entry name" value="ZINC TRANSPORTER SLC39A7 HISTIDINE-RICH MEMBRANE PROTEIN KE4"/>
    <property type="match status" value="1"/>
</dbReference>
<evidence type="ECO:0000256" key="1">
    <source>
        <dbReference type="ARBA" id="ARBA00004141"/>
    </source>
</evidence>
<keyword evidence="3 5" id="KW-1133">Transmembrane helix</keyword>
<organism evidence="6 7">
    <name type="scientific">Velamenicoccus archaeovorus</name>
    <dbReference type="NCBI Taxonomy" id="1930593"/>
    <lineage>
        <taxon>Bacteria</taxon>
        <taxon>Pseudomonadati</taxon>
        <taxon>Candidatus Omnitrophota</taxon>
        <taxon>Candidatus Velamenicoccus</taxon>
    </lineage>
</organism>
<feature type="transmembrane region" description="Helical" evidence="5">
    <location>
        <begin position="38"/>
        <end position="60"/>
    </location>
</feature>
<feature type="transmembrane region" description="Helical" evidence="5">
    <location>
        <begin position="6"/>
        <end position="26"/>
    </location>
</feature>
<evidence type="ECO:0000313" key="6">
    <source>
        <dbReference type="EMBL" id="QAT17363.1"/>
    </source>
</evidence>
<evidence type="ECO:0000256" key="4">
    <source>
        <dbReference type="ARBA" id="ARBA00023136"/>
    </source>
</evidence>
<comment type="subcellular location">
    <subcellularLocation>
        <location evidence="1">Membrane</location>
        <topology evidence="1">Multi-pass membrane protein</topology>
    </subcellularLocation>
</comment>
<dbReference type="GO" id="GO:0016020">
    <property type="term" value="C:membrane"/>
    <property type="evidence" value="ECO:0007669"/>
    <property type="project" value="UniProtKB-SubCell"/>
</dbReference>
<keyword evidence="7" id="KW-1185">Reference proteome</keyword>
<dbReference type="EMBL" id="CP019384">
    <property type="protein sequence ID" value="QAT17363.1"/>
    <property type="molecule type" value="Genomic_DNA"/>
</dbReference>
<gene>
    <name evidence="6" type="ORF">BU251_06305</name>
</gene>
<accession>A0A410P5F6</accession>
<name>A0A410P5F6_VELA1</name>
<dbReference type="AlphaFoldDB" id="A0A410P5F6"/>
<evidence type="ECO:0000256" key="5">
    <source>
        <dbReference type="SAM" id="Phobius"/>
    </source>
</evidence>
<feature type="transmembrane region" description="Helical" evidence="5">
    <location>
        <begin position="66"/>
        <end position="86"/>
    </location>
</feature>
<feature type="transmembrane region" description="Helical" evidence="5">
    <location>
        <begin position="200"/>
        <end position="219"/>
    </location>
</feature>
<dbReference type="GO" id="GO:0006882">
    <property type="term" value="P:intracellular zinc ion homeostasis"/>
    <property type="evidence" value="ECO:0007669"/>
    <property type="project" value="TreeGrafter"/>
</dbReference>
<reference evidence="6 7" key="1">
    <citation type="submission" date="2017-01" db="EMBL/GenBank/DDBJ databases">
        <title>First insights into the biology of 'candidatus Vampirococcus archaeovorus'.</title>
        <authorList>
            <person name="Kizina J."/>
            <person name="Jordan S."/>
            <person name="Stueber K."/>
            <person name="Reinhardt R."/>
            <person name="Harder J."/>
        </authorList>
    </citation>
    <scope>NUCLEOTIDE SEQUENCE [LARGE SCALE GENOMIC DNA]</scope>
    <source>
        <strain evidence="6 7">LiM</strain>
    </source>
</reference>
<feature type="transmembrane region" description="Helical" evidence="5">
    <location>
        <begin position="170"/>
        <end position="194"/>
    </location>
</feature>
<proteinExistence type="predicted"/>
<dbReference type="GO" id="GO:0005385">
    <property type="term" value="F:zinc ion transmembrane transporter activity"/>
    <property type="evidence" value="ECO:0007669"/>
    <property type="project" value="TreeGrafter"/>
</dbReference>
<sequence length="251" mass="27429">MDIMKTWLYTLVSVFLVSLISLVGIVTLAMDENRLKRALLFLVSFAVGGLFGDVFIHILPEAFEKAASPLRVSFGVMAGILVFFILEKFIYWRHCHSGICDMHSKPVVWLNLIGDGFHNFIDGIIIGASYSVSFPIGLTTTLAVILHEIPQEIGDYGILVNGGLGRFRALFMNFLCALVAVIGSVTALLVGPHIKDFADYALPLTAGGFIYLAGSDLIPELHREVRFSRSVFQLLSIILGVAVMALLLLVG</sequence>
<dbReference type="PANTHER" id="PTHR16950:SF16">
    <property type="entry name" value="ZINC TRANSPORTER ZIP13"/>
    <property type="match status" value="1"/>
</dbReference>
<feature type="transmembrane region" description="Helical" evidence="5">
    <location>
        <begin position="231"/>
        <end position="250"/>
    </location>
</feature>
<evidence type="ECO:0000256" key="2">
    <source>
        <dbReference type="ARBA" id="ARBA00022692"/>
    </source>
</evidence>
<evidence type="ECO:0000313" key="7">
    <source>
        <dbReference type="Proteomes" id="UP000287243"/>
    </source>
</evidence>
<dbReference type="Pfam" id="PF02535">
    <property type="entry name" value="Zip"/>
    <property type="match status" value="2"/>
</dbReference>
<evidence type="ECO:0000256" key="3">
    <source>
        <dbReference type="ARBA" id="ARBA00022989"/>
    </source>
</evidence>
<dbReference type="InterPro" id="IPR003689">
    <property type="entry name" value="ZIP"/>
</dbReference>
<dbReference type="KEGG" id="vai:BU251_06305"/>
<protein>
    <submittedName>
        <fullName evidence="6">ZIP family metal transporter</fullName>
    </submittedName>
</protein>
<dbReference type="Proteomes" id="UP000287243">
    <property type="component" value="Chromosome"/>
</dbReference>
<keyword evidence="2 5" id="KW-0812">Transmembrane</keyword>